<dbReference type="InterPro" id="IPR005917">
    <property type="entry name" value="Pmev_kinase_bact"/>
</dbReference>
<evidence type="ECO:0000256" key="3">
    <source>
        <dbReference type="ARBA" id="ARBA00022679"/>
    </source>
</evidence>
<dbReference type="InterPro" id="IPR006204">
    <property type="entry name" value="GHMP_kinase_N_dom"/>
</dbReference>
<dbReference type="SUPFAM" id="SSF55060">
    <property type="entry name" value="GHMP Kinase, C-terminal domain"/>
    <property type="match status" value="1"/>
</dbReference>
<dbReference type="InterPro" id="IPR014721">
    <property type="entry name" value="Ribsml_uS5_D2-typ_fold_subgr"/>
</dbReference>
<evidence type="ECO:0000313" key="10">
    <source>
        <dbReference type="Proteomes" id="UP001597231"/>
    </source>
</evidence>
<keyword evidence="4" id="KW-0547">Nucleotide-binding</keyword>
<evidence type="ECO:0000313" key="9">
    <source>
        <dbReference type="EMBL" id="MFD1203685.1"/>
    </source>
</evidence>
<keyword evidence="6" id="KW-0067">ATP-binding</keyword>
<dbReference type="RefSeq" id="WP_381479544.1">
    <property type="nucleotide sequence ID" value="NZ_JBHTLT010000003.1"/>
</dbReference>
<dbReference type="Pfam" id="PF08544">
    <property type="entry name" value="GHMP_kinases_C"/>
    <property type="match status" value="1"/>
</dbReference>
<proteinExistence type="predicted"/>
<keyword evidence="5 9" id="KW-0418">Kinase</keyword>
<dbReference type="InterPro" id="IPR036554">
    <property type="entry name" value="GHMP_kinase_C_sf"/>
</dbReference>
<dbReference type="Proteomes" id="UP001597231">
    <property type="component" value="Unassembled WGS sequence"/>
</dbReference>
<gene>
    <name evidence="9" type="ORF">ACFQ38_00845</name>
</gene>
<dbReference type="InterPro" id="IPR035102">
    <property type="entry name" value="Phosphomevalonate_kinase"/>
</dbReference>
<dbReference type="NCBIfam" id="TIGR01220">
    <property type="entry name" value="Pmev_kin_Gr_pos"/>
    <property type="match status" value="1"/>
</dbReference>
<dbReference type="EC" id="2.7.4.2" evidence="2"/>
<sequence length="384" mass="42192">MMTTGGIHSNSTYQPITIQVPGKLFIAGEFAVLEPEASAIVAAVNRYVYAEIAFSDENHLQLPNIGFEDIRWDVIEGKLHLYEQSPKLSFLQNTLQICNQYIVEAGIKLKPFTLRINSELDDASGRKYGLGSSAAVVVAAVTAILRLYKEEGISSSPEIIYKLASIVHFKTQGNGSCADVAASTYGGYLHYSAFDGEWIKDRLTEDINLHAFIAEQWPGLHIKKIVPPTELLLCVGWTGNEMSTYKMIEKIKRLKLVQPAAYADFLEQSIMAVHDMVDQFEKSDERGAIQSFARNRKALSKLGRDAEAEIETPKLQELIHIANKYGAGKTSGAGGGDCGIAFVIGELNASQLKEEWASSNIEPLNLAVSKEGAMEIRKADETSD</sequence>
<dbReference type="InterPro" id="IPR013750">
    <property type="entry name" value="GHMP_kinase_C_dom"/>
</dbReference>
<evidence type="ECO:0000256" key="1">
    <source>
        <dbReference type="ARBA" id="ARBA00005017"/>
    </source>
</evidence>
<name>A0ABW3TSR7_9BACL</name>
<dbReference type="PRINTS" id="PR00959">
    <property type="entry name" value="MEVGALKINASE"/>
</dbReference>
<organism evidence="9 10">
    <name type="scientific">Sporosarcina contaminans</name>
    <dbReference type="NCBI Taxonomy" id="633403"/>
    <lineage>
        <taxon>Bacteria</taxon>
        <taxon>Bacillati</taxon>
        <taxon>Bacillota</taxon>
        <taxon>Bacilli</taxon>
        <taxon>Bacillales</taxon>
        <taxon>Caryophanaceae</taxon>
        <taxon>Sporosarcina</taxon>
    </lineage>
</organism>
<comment type="caution">
    <text evidence="9">The sequence shown here is derived from an EMBL/GenBank/DDBJ whole genome shotgun (WGS) entry which is preliminary data.</text>
</comment>
<dbReference type="Gene3D" id="3.30.230.10">
    <property type="match status" value="1"/>
</dbReference>
<dbReference type="SUPFAM" id="SSF54211">
    <property type="entry name" value="Ribosomal protein S5 domain 2-like"/>
    <property type="match status" value="1"/>
</dbReference>
<dbReference type="InterPro" id="IPR020568">
    <property type="entry name" value="Ribosomal_Su5_D2-typ_SF"/>
</dbReference>
<accession>A0ABW3TSR7</accession>
<protein>
    <recommendedName>
        <fullName evidence="2">phosphomevalonate kinase</fullName>
        <ecNumber evidence="2">2.7.4.2</ecNumber>
    </recommendedName>
</protein>
<dbReference type="GO" id="GO:0004631">
    <property type="term" value="F:phosphomevalonate kinase activity"/>
    <property type="evidence" value="ECO:0007669"/>
    <property type="project" value="UniProtKB-EC"/>
</dbReference>
<evidence type="ECO:0000259" key="7">
    <source>
        <dbReference type="Pfam" id="PF00288"/>
    </source>
</evidence>
<feature type="domain" description="GHMP kinase N-terminal" evidence="7">
    <location>
        <begin position="104"/>
        <end position="187"/>
    </location>
</feature>
<evidence type="ECO:0000256" key="2">
    <source>
        <dbReference type="ARBA" id="ARBA00012958"/>
    </source>
</evidence>
<keyword evidence="10" id="KW-1185">Reference proteome</keyword>
<dbReference type="EMBL" id="JBHTLT010000003">
    <property type="protein sequence ID" value="MFD1203685.1"/>
    <property type="molecule type" value="Genomic_DNA"/>
</dbReference>
<dbReference type="PANTHER" id="PTHR31814">
    <property type="match status" value="1"/>
</dbReference>
<dbReference type="Pfam" id="PF00288">
    <property type="entry name" value="GHMP_kinases_N"/>
    <property type="match status" value="1"/>
</dbReference>
<evidence type="ECO:0000256" key="4">
    <source>
        <dbReference type="ARBA" id="ARBA00022741"/>
    </source>
</evidence>
<evidence type="ECO:0000256" key="6">
    <source>
        <dbReference type="ARBA" id="ARBA00022840"/>
    </source>
</evidence>
<dbReference type="PANTHER" id="PTHR31814:SF2">
    <property type="entry name" value="PHOSPHOMEVALONATE KINASE"/>
    <property type="match status" value="1"/>
</dbReference>
<keyword evidence="3 9" id="KW-0808">Transferase</keyword>
<reference evidence="10" key="1">
    <citation type="journal article" date="2019" name="Int. J. Syst. Evol. Microbiol.">
        <title>The Global Catalogue of Microorganisms (GCM) 10K type strain sequencing project: providing services to taxonomists for standard genome sequencing and annotation.</title>
        <authorList>
            <consortium name="The Broad Institute Genomics Platform"/>
            <consortium name="The Broad Institute Genome Sequencing Center for Infectious Disease"/>
            <person name="Wu L."/>
            <person name="Ma J."/>
        </authorList>
    </citation>
    <scope>NUCLEOTIDE SEQUENCE [LARGE SCALE GENOMIC DNA]</scope>
    <source>
        <strain evidence="10">CCUG 53915</strain>
    </source>
</reference>
<evidence type="ECO:0000256" key="5">
    <source>
        <dbReference type="ARBA" id="ARBA00022777"/>
    </source>
</evidence>
<comment type="pathway">
    <text evidence="1">Isoprenoid biosynthesis; isopentenyl diphosphate biosynthesis via mevalonate pathway; isopentenyl diphosphate from (R)-mevalonate: step 2/3.</text>
</comment>
<evidence type="ECO:0000259" key="8">
    <source>
        <dbReference type="Pfam" id="PF08544"/>
    </source>
</evidence>
<dbReference type="Gene3D" id="3.30.70.890">
    <property type="entry name" value="GHMP kinase, C-terminal domain"/>
    <property type="match status" value="1"/>
</dbReference>
<feature type="domain" description="GHMP kinase C-terminal" evidence="8">
    <location>
        <begin position="290"/>
        <end position="358"/>
    </location>
</feature>